<evidence type="ECO:0000256" key="14">
    <source>
        <dbReference type="RuleBase" id="RU003974"/>
    </source>
</evidence>
<dbReference type="InterPro" id="IPR020834">
    <property type="entry name" value="LipOase_CS"/>
</dbReference>
<evidence type="ECO:0000256" key="1">
    <source>
        <dbReference type="ARBA" id="ARBA00001962"/>
    </source>
</evidence>
<dbReference type="Gene3D" id="4.10.375.10">
    <property type="entry name" value="Lipoxygenase-1, Domain 2"/>
    <property type="match status" value="1"/>
</dbReference>
<evidence type="ECO:0000256" key="3">
    <source>
        <dbReference type="ARBA" id="ARBA00011245"/>
    </source>
</evidence>
<dbReference type="InterPro" id="IPR001024">
    <property type="entry name" value="PLAT/LH2_dom"/>
</dbReference>
<keyword evidence="11" id="KW-0443">Lipid metabolism</keyword>
<dbReference type="Gene3D" id="2.60.60.20">
    <property type="entry name" value="PLAT/LH2 domain"/>
    <property type="match status" value="1"/>
</dbReference>
<dbReference type="InterPro" id="IPR001246">
    <property type="entry name" value="LipOase_plant"/>
</dbReference>
<keyword evidence="8 14" id="KW-0223">Dioxygenase</keyword>
<dbReference type="KEGG" id="sot:102577615"/>
<dbReference type="PROSITE" id="PS00081">
    <property type="entry name" value="LIPOXYGENASE_2"/>
    <property type="match status" value="1"/>
</dbReference>
<evidence type="ECO:0000256" key="13">
    <source>
        <dbReference type="PROSITE-ProRule" id="PRU00152"/>
    </source>
</evidence>
<dbReference type="GO" id="GO:0006633">
    <property type="term" value="P:fatty acid biosynthetic process"/>
    <property type="evidence" value="ECO:0007669"/>
    <property type="project" value="UniProtKB-KW"/>
</dbReference>
<dbReference type="ExpressionAtlas" id="O49150">
    <property type="expression patterns" value="baseline and differential"/>
</dbReference>
<keyword evidence="6 15" id="KW-0925">Oxylipin biosynthesis</keyword>
<dbReference type="PROSITE" id="PS51393">
    <property type="entry name" value="LIPOXYGENASE_3"/>
    <property type="match status" value="1"/>
</dbReference>
<dbReference type="Gene3D" id="1.20.245.10">
    <property type="entry name" value="Lipoxygenase-1, Domain 5"/>
    <property type="match status" value="1"/>
</dbReference>
<dbReference type="InterPro" id="IPR027433">
    <property type="entry name" value="Lipoxygenase_dom_3"/>
</dbReference>
<keyword evidence="9 14" id="KW-0560">Oxidoreductase</keyword>
<dbReference type="BindingDB" id="O49150"/>
<dbReference type="PANTHER" id="PTHR11771">
    <property type="entry name" value="LIPOXYGENASE"/>
    <property type="match status" value="1"/>
</dbReference>
<keyword evidence="10 14" id="KW-0408">Iron</keyword>
<evidence type="ECO:0000256" key="6">
    <source>
        <dbReference type="ARBA" id="ARBA00022767"/>
    </source>
</evidence>
<dbReference type="FunFam" id="3.10.450.60:FF:000002">
    <property type="entry name" value="Lipoxygenase"/>
    <property type="match status" value="1"/>
</dbReference>
<reference evidence="19" key="1">
    <citation type="journal article" date="1998" name="Biochem. Biophys. Res. Commun.">
        <title>Expression, purification, and characterization of a recombinant 5-lipoxygenase from potato tuber.</title>
        <authorList>
            <person name="Chen X."/>
            <person name="Reddanna P."/>
            <person name="Reddy G.R."/>
            <person name="Kidd R."/>
            <person name="Hildenbrandt G."/>
            <person name="Reddy C.C."/>
        </authorList>
    </citation>
    <scope>NUCLEOTIDE SEQUENCE</scope>
    <source>
        <tissue evidence="19">Tuber</tissue>
    </source>
</reference>
<dbReference type="AlphaFoldDB" id="O49150"/>
<dbReference type="InterPro" id="IPR036226">
    <property type="entry name" value="LipOase_C_sf"/>
</dbReference>
<protein>
    <recommendedName>
        <fullName evidence="15">Lipoxygenase</fullName>
        <ecNumber evidence="15">1.13.11.-</ecNumber>
    </recommendedName>
</protein>
<dbReference type="SMR" id="O49150"/>
<evidence type="ECO:0000256" key="10">
    <source>
        <dbReference type="ARBA" id="ARBA00023004"/>
    </source>
</evidence>
<dbReference type="Gene3D" id="3.10.450.60">
    <property type="match status" value="1"/>
</dbReference>
<dbReference type="Pfam" id="PF01477">
    <property type="entry name" value="PLAT"/>
    <property type="match status" value="1"/>
</dbReference>
<comment type="function">
    <text evidence="15">Plant lipoxygenase may be involved in a number of diverse aspects of plant physiology including growth and development, pest resistance, and senescence or responses to wounding.</text>
</comment>
<dbReference type="GO" id="GO:0031408">
    <property type="term" value="P:oxylipin biosynthetic process"/>
    <property type="evidence" value="ECO:0007669"/>
    <property type="project" value="UniProtKB-UniRule"/>
</dbReference>
<dbReference type="SUPFAM" id="SSF48484">
    <property type="entry name" value="Lipoxigenase"/>
    <property type="match status" value="1"/>
</dbReference>
<dbReference type="InterPro" id="IPR036392">
    <property type="entry name" value="PLAT/LH2_dom_sf"/>
</dbReference>
<accession>O49150</accession>
<dbReference type="PRINTS" id="PR00087">
    <property type="entry name" value="LIPOXYGENASE"/>
</dbReference>
<keyword evidence="4 15" id="KW-0444">Lipid biosynthesis</keyword>
<dbReference type="RefSeq" id="NP_001275351.1">
    <property type="nucleotide sequence ID" value="NM_001288422.1"/>
</dbReference>
<dbReference type="Pfam" id="PF00305">
    <property type="entry name" value="Lipoxygenase"/>
    <property type="match status" value="1"/>
</dbReference>
<dbReference type="FunFam" id="1.20.245.10:FF:000002">
    <property type="entry name" value="Lipoxygenase"/>
    <property type="match status" value="1"/>
</dbReference>
<evidence type="ECO:0000256" key="15">
    <source>
        <dbReference type="RuleBase" id="RU003975"/>
    </source>
</evidence>
<evidence type="ECO:0000256" key="2">
    <source>
        <dbReference type="ARBA" id="ARBA00009419"/>
    </source>
</evidence>
<dbReference type="InterPro" id="IPR020833">
    <property type="entry name" value="LipOase_Fe_BS"/>
</dbReference>
<dbReference type="SUPFAM" id="SSF49723">
    <property type="entry name" value="Lipase/lipooxygenase domain (PLAT/LH2 domain)"/>
    <property type="match status" value="1"/>
</dbReference>
<feature type="domain" description="PLAT" evidence="17">
    <location>
        <begin position="22"/>
        <end position="163"/>
    </location>
</feature>
<comment type="similarity">
    <text evidence="2 14">Belongs to the lipoxygenase family.</text>
</comment>
<evidence type="ECO:0000256" key="16">
    <source>
        <dbReference type="SAM" id="MobiDB-lite"/>
    </source>
</evidence>
<dbReference type="InterPro" id="IPR013819">
    <property type="entry name" value="LipOase_C"/>
</dbReference>
<keyword evidence="7" id="KW-0276">Fatty acid metabolism</keyword>
<feature type="region of interest" description="Disordered" evidence="16">
    <location>
        <begin position="223"/>
        <end position="250"/>
    </location>
</feature>
<dbReference type="FunFam" id="4.10.372.10:FF:000001">
    <property type="entry name" value="Lipoxygenase"/>
    <property type="match status" value="1"/>
</dbReference>
<comment type="cofactor">
    <cofactor evidence="1 14">
        <name>Fe cation</name>
        <dbReference type="ChEBI" id="CHEBI:24875"/>
    </cofactor>
</comment>
<evidence type="ECO:0000256" key="11">
    <source>
        <dbReference type="ARBA" id="ARBA00023098"/>
    </source>
</evidence>
<dbReference type="SMART" id="SM00308">
    <property type="entry name" value="LH2"/>
    <property type="match status" value="1"/>
</dbReference>
<evidence type="ECO:0000313" key="19">
    <source>
        <dbReference type="EMBL" id="AAD04258.1"/>
    </source>
</evidence>
<dbReference type="EC" id="1.13.11.-" evidence="15"/>
<evidence type="ECO:0000256" key="7">
    <source>
        <dbReference type="ARBA" id="ARBA00022832"/>
    </source>
</evidence>
<dbReference type="PRINTS" id="PR00468">
    <property type="entry name" value="PLTLPOXGNASE"/>
</dbReference>
<organism evidence="19">
    <name type="scientific">Solanum tuberosum</name>
    <name type="common">Potato</name>
    <dbReference type="NCBI Taxonomy" id="4113"/>
    <lineage>
        <taxon>Eukaryota</taxon>
        <taxon>Viridiplantae</taxon>
        <taxon>Streptophyta</taxon>
        <taxon>Embryophyta</taxon>
        <taxon>Tracheophyta</taxon>
        <taxon>Spermatophyta</taxon>
        <taxon>Magnoliopsida</taxon>
        <taxon>eudicotyledons</taxon>
        <taxon>Gunneridae</taxon>
        <taxon>Pentapetalae</taxon>
        <taxon>asterids</taxon>
        <taxon>lamiids</taxon>
        <taxon>Solanales</taxon>
        <taxon>Solanaceae</taxon>
        <taxon>Solanoideae</taxon>
        <taxon>Solaneae</taxon>
        <taxon>Solanum</taxon>
    </lineage>
</organism>
<dbReference type="EMBL" id="AF039651">
    <property type="protein sequence ID" value="AAD04258.1"/>
    <property type="molecule type" value="mRNA"/>
</dbReference>
<dbReference type="UniPathway" id="UPA00382"/>
<dbReference type="PROSITE" id="PS50095">
    <property type="entry name" value="PLAT"/>
    <property type="match status" value="1"/>
</dbReference>
<dbReference type="InterPro" id="IPR042057">
    <property type="entry name" value="Lipoxy_PLAT/LH2"/>
</dbReference>
<evidence type="ECO:0000256" key="5">
    <source>
        <dbReference type="ARBA" id="ARBA00022723"/>
    </source>
</evidence>
<evidence type="ECO:0000256" key="12">
    <source>
        <dbReference type="ARBA" id="ARBA00023160"/>
    </source>
</evidence>
<dbReference type="ChEMBL" id="CHEMBL3317"/>
<comment type="caution">
    <text evidence="13">Lacks conserved residue(s) required for the propagation of feature annotation.</text>
</comment>
<sequence>MNIGQIMGGRELFGGHDDSKKVKGTVVMMKKNALDFTDLAGSLTDIAFDVLGQKVSFQLISSVQGDPTNGLQGKHSNPAYLENSLFTLTPLTAGSETAFGVTFDWNEEFGVPGAFIIKNTHINEFFLKSLTLEDVPNHGKVHFDCNSWVYPSFRYKSDRIFFANQPYLPSKTPELLRKYRENELLTLRGDGTGKREAWDRIYDYDIYNDLGNPDQGKENVRTTLGGSAEYPYPRRGRTGRPPTRTDPKSESRIPLLLSLDIYVPRDERFGHLKMSDFLTYALKSIVQFILPELHALFDGTPNEFDSFEDVLRLYEGGIKLPQGPLFKALTAAIPLEMIKELLRTDGEGILRFPTPLVIKDSKTAWRTDEEFAREMLAGVNPIIISRLQEFPPKSKLDPEAYGNQNSTITAEHIEDKLDGLTVDEAMNNNKLFILNHHDLLIPYLRRINTTITKSYASRTLLFLQDNGSLKPLAIELSLPHPDGDQFGVTSKVYTPSDQGVESSIWQLAKAYVAVNDAGVHQLISHWLNTHAVIEPFVIATNRQLSVLHPIHKLLYPHFRDTMNINASARQILINAGGVLESTVFQSKFALEMSAVVYKDWVFPDQALPADLVKRGVAVEDSSSPHGVRLLIEDYPYAVDGLEIWSAIKSWVTDYCSFYYGSDEEILKDNELQAWWKELREVGHGDKKNEPWWPEMETPQELIDSCTTIIWIASALHAAVNFGQYPYAGYLPNRPTVSRRFMPEPGTPEYEELKKNPDKAFLKTITAQLQTLLGVSLVEILSRHTTDEIYLGQRESPEWTKDKEPLAAFDKFGKKLTDIEKQIIQRNGDNILTNRSGPVNAPYTLLFPTSEGGLTGKGIPNSVSI</sequence>
<evidence type="ECO:0000259" key="18">
    <source>
        <dbReference type="PROSITE" id="PS51393"/>
    </source>
</evidence>
<evidence type="ECO:0000256" key="4">
    <source>
        <dbReference type="ARBA" id="ARBA00022516"/>
    </source>
</evidence>
<feature type="domain" description="Lipoxygenase" evidence="18">
    <location>
        <begin position="166"/>
        <end position="864"/>
    </location>
</feature>
<evidence type="ECO:0000256" key="8">
    <source>
        <dbReference type="ARBA" id="ARBA00022964"/>
    </source>
</evidence>
<name>O49150_SOLTU</name>
<dbReference type="GO" id="GO:0016165">
    <property type="term" value="F:linoleate 13S-lipoxygenase activity"/>
    <property type="evidence" value="ECO:0007669"/>
    <property type="project" value="UniProtKB-ARBA"/>
</dbReference>
<dbReference type="Gene3D" id="4.10.372.10">
    <property type="entry name" value="Lipoxygenase-1, Domain 3"/>
    <property type="match status" value="1"/>
</dbReference>
<proteinExistence type="evidence at transcript level"/>
<dbReference type="FunFam" id="4.10.375.10:FF:000001">
    <property type="entry name" value="Lipoxygenase"/>
    <property type="match status" value="1"/>
</dbReference>
<evidence type="ECO:0000259" key="17">
    <source>
        <dbReference type="PROSITE" id="PS50095"/>
    </source>
</evidence>
<dbReference type="CDD" id="cd01751">
    <property type="entry name" value="PLAT_LH2"/>
    <property type="match status" value="1"/>
</dbReference>
<dbReference type="OrthoDB" id="407298at2759"/>
<dbReference type="InterPro" id="IPR000907">
    <property type="entry name" value="LipOase"/>
</dbReference>
<dbReference type="PROSITE" id="PS00711">
    <property type="entry name" value="LIPOXYGENASE_1"/>
    <property type="match status" value="1"/>
</dbReference>
<keyword evidence="5 14" id="KW-0479">Metal-binding</keyword>
<dbReference type="GO" id="GO:0034440">
    <property type="term" value="P:lipid oxidation"/>
    <property type="evidence" value="ECO:0007669"/>
    <property type="project" value="InterPro"/>
</dbReference>
<dbReference type="GeneID" id="102577615"/>
<dbReference type="GO" id="GO:0046872">
    <property type="term" value="F:metal ion binding"/>
    <property type="evidence" value="ECO:0007669"/>
    <property type="project" value="UniProtKB-UniRule"/>
</dbReference>
<comment type="subunit">
    <text evidence="3">Monomer.</text>
</comment>
<evidence type="ECO:0000256" key="9">
    <source>
        <dbReference type="ARBA" id="ARBA00023002"/>
    </source>
</evidence>
<keyword evidence="12 15" id="KW-0275">Fatty acid biosynthesis</keyword>
<comment type="pathway">
    <text evidence="15">Lipid metabolism; oxylipin biosynthesis.</text>
</comment>